<sequence length="742" mass="82521">MLHEVLLALSGHPSPLFENADTSDGSNRSSFPLLSDSESALLQSIGRLSERHRKLRAHIQTIASSHQSMICRAVATSVQQVHLARFQKKILDVESKILSKDPLLVGAYNIVPLASVVGEFDDWHRRMLWYWDMSCFMQQVSKSDSRRATSTHCTGAALINRLRDEARTGFPEIEEAATELSKVAETAWLRQLTPWLLYGRLPANGRLDFFVQKDDRSTEGEARIFVKEVHLLPTFVAPATASSILFIGKSLNQLSYANSQPGTVSGSNAVVSMDSDLVQKHLAHISSLSLPIMPAQLSRAISAVRSSFSQNVLQHLLPMETTLQLLTCLRHFFLLARGEFAVALITAAENRIASRQLSMGRFLSQDPIKAMQSLSMKDAELQQVLTQTWKAIVLENEDADDAVLDFARMHISLSTPKPDTVRPGSSDRWTKIAPPDAGASFNNLLFPTATSLNLAIKAPLDLFITETDVETYSSINAYLVATRRAQLRLSDLWRHSSARRDVQSRGANVPMEIKARTTKRLQATRKVWATCSAAIFLISETAAYFEGEIVKGSCQHFEKWAQSPALNDTSQSTQQNTTETLIKISQRDPETLAAGHRCFLASLTYALLLTDTPYTRSLRSLLGNVDGLVAFFIRLLDIQQKLDLETDAGVDFGSNTRMEADEQQISLELDRARKKVDSDLKSVVNRLRQLDQERIGAARYLNVDGMDTGGYETWKGAGGIERLLMKLEFGRTLEVATDDLLL</sequence>
<dbReference type="GO" id="GO:0051321">
    <property type="term" value="P:meiotic cell cycle"/>
    <property type="evidence" value="ECO:0007669"/>
    <property type="project" value="TreeGrafter"/>
</dbReference>
<keyword evidence="4 6" id="KW-0493">Microtubule</keyword>
<feature type="domain" description="Gamma tubulin complex component protein N-terminal" evidence="9">
    <location>
        <begin position="2"/>
        <end position="317"/>
    </location>
</feature>
<dbReference type="AlphaFoldDB" id="A0AAQ3RC48"/>
<evidence type="ECO:0000313" key="11">
    <source>
        <dbReference type="Proteomes" id="UP001303373"/>
    </source>
</evidence>
<dbReference type="PANTHER" id="PTHR19302">
    <property type="entry name" value="GAMMA TUBULIN COMPLEX PROTEIN"/>
    <property type="match status" value="1"/>
</dbReference>
<dbReference type="GO" id="GO:0007020">
    <property type="term" value="P:microtubule nucleation"/>
    <property type="evidence" value="ECO:0007669"/>
    <property type="project" value="InterPro"/>
</dbReference>
<keyword evidence="7" id="KW-0175">Coiled coil</keyword>
<dbReference type="GO" id="GO:0051011">
    <property type="term" value="F:microtubule minus-end binding"/>
    <property type="evidence" value="ECO:0007669"/>
    <property type="project" value="TreeGrafter"/>
</dbReference>
<evidence type="ECO:0000256" key="2">
    <source>
        <dbReference type="ARBA" id="ARBA00010337"/>
    </source>
</evidence>
<dbReference type="Proteomes" id="UP001303373">
    <property type="component" value="Chromosome 13"/>
</dbReference>
<organism evidence="10 11">
    <name type="scientific">Acrodontium crateriforme</name>
    <dbReference type="NCBI Taxonomy" id="150365"/>
    <lineage>
        <taxon>Eukaryota</taxon>
        <taxon>Fungi</taxon>
        <taxon>Dikarya</taxon>
        <taxon>Ascomycota</taxon>
        <taxon>Pezizomycotina</taxon>
        <taxon>Dothideomycetes</taxon>
        <taxon>Dothideomycetidae</taxon>
        <taxon>Mycosphaerellales</taxon>
        <taxon>Teratosphaeriaceae</taxon>
        <taxon>Acrodontium</taxon>
    </lineage>
</organism>
<evidence type="ECO:0000256" key="6">
    <source>
        <dbReference type="RuleBase" id="RU363050"/>
    </source>
</evidence>
<evidence type="ECO:0000259" key="8">
    <source>
        <dbReference type="Pfam" id="PF04130"/>
    </source>
</evidence>
<evidence type="ECO:0000256" key="3">
    <source>
        <dbReference type="ARBA" id="ARBA00022490"/>
    </source>
</evidence>
<keyword evidence="5 6" id="KW-0206">Cytoskeleton</keyword>
<accession>A0AAQ3RC48</accession>
<dbReference type="InterPro" id="IPR041470">
    <property type="entry name" value="GCP_N"/>
</dbReference>
<dbReference type="GO" id="GO:0000278">
    <property type="term" value="P:mitotic cell cycle"/>
    <property type="evidence" value="ECO:0007669"/>
    <property type="project" value="TreeGrafter"/>
</dbReference>
<dbReference type="GO" id="GO:0000922">
    <property type="term" value="C:spindle pole"/>
    <property type="evidence" value="ECO:0007669"/>
    <property type="project" value="InterPro"/>
</dbReference>
<dbReference type="GO" id="GO:0031122">
    <property type="term" value="P:cytoplasmic microtubule organization"/>
    <property type="evidence" value="ECO:0007669"/>
    <property type="project" value="TreeGrafter"/>
</dbReference>
<keyword evidence="3 6" id="KW-0963">Cytoplasm</keyword>
<dbReference type="GO" id="GO:0005874">
    <property type="term" value="C:microtubule"/>
    <property type="evidence" value="ECO:0007669"/>
    <property type="project" value="UniProtKB-KW"/>
</dbReference>
<reference evidence="10 11" key="1">
    <citation type="submission" date="2023-11" db="EMBL/GenBank/DDBJ databases">
        <title>An acidophilic fungus is an integral part of prey digestion in a carnivorous sundew plant.</title>
        <authorList>
            <person name="Tsai I.J."/>
        </authorList>
    </citation>
    <scope>NUCLEOTIDE SEQUENCE [LARGE SCALE GENOMIC DNA]</scope>
    <source>
        <strain evidence="10">169a</strain>
    </source>
</reference>
<name>A0AAQ3RC48_9PEZI</name>
<evidence type="ECO:0000256" key="5">
    <source>
        <dbReference type="ARBA" id="ARBA00023212"/>
    </source>
</evidence>
<feature type="domain" description="Gamma tubulin complex component C-terminal" evidence="8">
    <location>
        <begin position="326"/>
        <end position="729"/>
    </location>
</feature>
<gene>
    <name evidence="10" type="ORF">R9X50_00731700</name>
</gene>
<dbReference type="InterPro" id="IPR007259">
    <property type="entry name" value="GCP"/>
</dbReference>
<dbReference type="GO" id="GO:0051225">
    <property type="term" value="P:spindle assembly"/>
    <property type="evidence" value="ECO:0007669"/>
    <property type="project" value="TreeGrafter"/>
</dbReference>
<comment type="subcellular location">
    <subcellularLocation>
        <location evidence="1 6">Cytoplasm</location>
        <location evidence="1 6">Cytoskeleton</location>
        <location evidence="1 6">Microtubule organizing center</location>
    </subcellularLocation>
</comment>
<evidence type="ECO:0000259" key="9">
    <source>
        <dbReference type="Pfam" id="PF17681"/>
    </source>
</evidence>
<dbReference type="PANTHER" id="PTHR19302:SF27">
    <property type="entry name" value="GAMMA-TUBULIN COMPLEX COMPONENT 4"/>
    <property type="match status" value="1"/>
</dbReference>
<dbReference type="GO" id="GO:0044732">
    <property type="term" value="C:mitotic spindle pole body"/>
    <property type="evidence" value="ECO:0007669"/>
    <property type="project" value="TreeGrafter"/>
</dbReference>
<evidence type="ECO:0000256" key="7">
    <source>
        <dbReference type="SAM" id="Coils"/>
    </source>
</evidence>
<keyword evidence="11" id="KW-1185">Reference proteome</keyword>
<dbReference type="InterPro" id="IPR042241">
    <property type="entry name" value="GCP_C_sf"/>
</dbReference>
<dbReference type="Pfam" id="PF17681">
    <property type="entry name" value="GCP_N_terminal"/>
    <property type="match status" value="1"/>
</dbReference>
<proteinExistence type="inferred from homology"/>
<dbReference type="Pfam" id="PF04130">
    <property type="entry name" value="GCP_C_terminal"/>
    <property type="match status" value="1"/>
</dbReference>
<evidence type="ECO:0000256" key="4">
    <source>
        <dbReference type="ARBA" id="ARBA00022701"/>
    </source>
</evidence>
<dbReference type="GO" id="GO:0043015">
    <property type="term" value="F:gamma-tubulin binding"/>
    <property type="evidence" value="ECO:0007669"/>
    <property type="project" value="InterPro"/>
</dbReference>
<dbReference type="GO" id="GO:0000930">
    <property type="term" value="C:gamma-tubulin complex"/>
    <property type="evidence" value="ECO:0007669"/>
    <property type="project" value="TreeGrafter"/>
</dbReference>
<protein>
    <recommendedName>
        <fullName evidence="6">Spindle pole body component</fullName>
    </recommendedName>
</protein>
<evidence type="ECO:0000256" key="1">
    <source>
        <dbReference type="ARBA" id="ARBA00004267"/>
    </source>
</evidence>
<evidence type="ECO:0000313" key="10">
    <source>
        <dbReference type="EMBL" id="WPH04426.1"/>
    </source>
</evidence>
<feature type="coiled-coil region" evidence="7">
    <location>
        <begin position="655"/>
        <end position="693"/>
    </location>
</feature>
<comment type="similarity">
    <text evidence="2 6">Belongs to the TUBGCP family.</text>
</comment>
<dbReference type="InterPro" id="IPR040457">
    <property type="entry name" value="GCP_C"/>
</dbReference>
<dbReference type="Gene3D" id="1.20.120.1900">
    <property type="entry name" value="Gamma-tubulin complex, C-terminal domain"/>
    <property type="match status" value="1"/>
</dbReference>
<dbReference type="EMBL" id="CP138592">
    <property type="protein sequence ID" value="WPH04426.1"/>
    <property type="molecule type" value="Genomic_DNA"/>
</dbReference>